<dbReference type="PANTHER" id="PTHR27001:SF929">
    <property type="entry name" value="INTERLEUKIN 1 RECEPTOR-ASSOCIATED KINASE 1"/>
    <property type="match status" value="1"/>
</dbReference>
<evidence type="ECO:0000256" key="2">
    <source>
        <dbReference type="ARBA" id="ARBA00022840"/>
    </source>
</evidence>
<dbReference type="InterPro" id="IPR011009">
    <property type="entry name" value="Kinase-like_dom_sf"/>
</dbReference>
<dbReference type="KEGG" id="lww:102736765"/>
<dbReference type="GO" id="GO:0004672">
    <property type="term" value="F:protein kinase activity"/>
    <property type="evidence" value="ECO:0007669"/>
    <property type="project" value="InterPro"/>
</dbReference>
<keyword evidence="4" id="KW-1185">Reference proteome</keyword>
<name>A0A2U3Z7S6_LEPWE</name>
<dbReference type="GeneID" id="102736765"/>
<dbReference type="InterPro" id="IPR001245">
    <property type="entry name" value="Ser-Thr/Tyr_kinase_cat_dom"/>
</dbReference>
<dbReference type="GO" id="GO:0005524">
    <property type="term" value="F:ATP binding"/>
    <property type="evidence" value="ECO:0007669"/>
    <property type="project" value="UniProtKB-KW"/>
</dbReference>
<dbReference type="RefSeq" id="XP_006752060.2">
    <property type="nucleotide sequence ID" value="XM_006751997.2"/>
</dbReference>
<evidence type="ECO:0000259" key="3">
    <source>
        <dbReference type="PROSITE" id="PS50011"/>
    </source>
</evidence>
<dbReference type="Gene3D" id="1.10.510.10">
    <property type="entry name" value="Transferase(Phosphotransferase) domain 1"/>
    <property type="match status" value="1"/>
</dbReference>
<feature type="domain" description="Protein kinase" evidence="3">
    <location>
        <begin position="1"/>
        <end position="176"/>
    </location>
</feature>
<keyword evidence="2" id="KW-0067">ATP-binding</keyword>
<evidence type="ECO:0000256" key="1">
    <source>
        <dbReference type="ARBA" id="ARBA00022741"/>
    </source>
</evidence>
<dbReference type="InterPro" id="IPR000719">
    <property type="entry name" value="Prot_kinase_dom"/>
</dbReference>
<evidence type="ECO:0000313" key="4">
    <source>
        <dbReference type="Proteomes" id="UP000245341"/>
    </source>
</evidence>
<proteinExistence type="predicted"/>
<sequence>MKVSLSFCFSPECLYVFVLFVLDYNFSANILLDDQFHPKLTDFGMAHFRPHLEHQSSTISMTSSSSKHLWYMPEEYIRQGKLSIKTDVYSFGIVIMEVLTGCKVVLDDPKHIQLRDLLMELMEKRGLDSCLSFLDKKVHPCPRNFSAKLFSLAGQCVTTRAKLRPSMDEVRTRGFIQNQAHRTMENLNWINYV</sequence>
<dbReference type="Proteomes" id="UP000245341">
    <property type="component" value="Unplaced"/>
</dbReference>
<dbReference type="Pfam" id="PF07714">
    <property type="entry name" value="PK_Tyr_Ser-Thr"/>
    <property type="match status" value="1"/>
</dbReference>
<dbReference type="PANTHER" id="PTHR27001">
    <property type="entry name" value="OS01G0253100 PROTEIN"/>
    <property type="match status" value="1"/>
</dbReference>
<reference evidence="5" key="1">
    <citation type="submission" date="2025-08" db="UniProtKB">
        <authorList>
            <consortium name="RefSeq"/>
        </authorList>
    </citation>
    <scope>IDENTIFICATION</scope>
    <source>
        <tissue evidence="5">Liver</tissue>
    </source>
</reference>
<dbReference type="PROSITE" id="PS50011">
    <property type="entry name" value="PROTEIN_KINASE_DOM"/>
    <property type="match status" value="1"/>
</dbReference>
<organism evidence="4 5">
    <name type="scientific">Leptonychotes weddellii</name>
    <name type="common">Weddell seal</name>
    <name type="synonym">Otaria weddellii</name>
    <dbReference type="NCBI Taxonomy" id="9713"/>
    <lineage>
        <taxon>Eukaryota</taxon>
        <taxon>Metazoa</taxon>
        <taxon>Chordata</taxon>
        <taxon>Craniata</taxon>
        <taxon>Vertebrata</taxon>
        <taxon>Euteleostomi</taxon>
        <taxon>Mammalia</taxon>
        <taxon>Eutheria</taxon>
        <taxon>Laurasiatheria</taxon>
        <taxon>Carnivora</taxon>
        <taxon>Caniformia</taxon>
        <taxon>Pinnipedia</taxon>
        <taxon>Phocidae</taxon>
        <taxon>Monachinae</taxon>
        <taxon>Lobodontini</taxon>
        <taxon>Leptonychotes</taxon>
    </lineage>
</organism>
<dbReference type="OrthoDB" id="4062651at2759"/>
<dbReference type="AlphaFoldDB" id="A0A2U3Z7S6"/>
<dbReference type="SUPFAM" id="SSF56112">
    <property type="entry name" value="Protein kinase-like (PK-like)"/>
    <property type="match status" value="1"/>
</dbReference>
<gene>
    <name evidence="5" type="primary">LOC102736765</name>
</gene>
<dbReference type="GO" id="GO:0005886">
    <property type="term" value="C:plasma membrane"/>
    <property type="evidence" value="ECO:0007669"/>
    <property type="project" value="TreeGrafter"/>
</dbReference>
<dbReference type="STRING" id="9713.A0A2U3Z7S6"/>
<evidence type="ECO:0000313" key="5">
    <source>
        <dbReference type="RefSeq" id="XP_006752060.2"/>
    </source>
</evidence>
<protein>
    <submittedName>
        <fullName evidence="5">Interleukin-1 receptor-associated kinase 3-like isoform X1</fullName>
    </submittedName>
</protein>
<keyword evidence="1" id="KW-0547">Nucleotide-binding</keyword>
<accession>A0A2U3Z7S6</accession>